<dbReference type="InterPro" id="IPR003591">
    <property type="entry name" value="Leu-rich_rpt_typical-subtyp"/>
</dbReference>
<dbReference type="Pfam" id="PF13855">
    <property type="entry name" value="LRR_8"/>
    <property type="match status" value="5"/>
</dbReference>
<gene>
    <name evidence="5" type="ORF">HHUSO_G9836</name>
</gene>
<name>A0ABR0ZN77_HUSHU</name>
<dbReference type="InterPro" id="IPR050328">
    <property type="entry name" value="Dev_Immune_Receptor"/>
</dbReference>
<feature type="transmembrane region" description="Helical" evidence="4">
    <location>
        <begin position="671"/>
        <end position="690"/>
    </location>
</feature>
<keyword evidence="2" id="KW-0732">Signal</keyword>
<evidence type="ECO:0000256" key="1">
    <source>
        <dbReference type="ARBA" id="ARBA00022614"/>
    </source>
</evidence>
<dbReference type="SUPFAM" id="SSF52047">
    <property type="entry name" value="RNI-like"/>
    <property type="match status" value="1"/>
</dbReference>
<dbReference type="PANTHER" id="PTHR24373">
    <property type="entry name" value="SLIT RELATED LEUCINE-RICH REPEAT NEURONAL PROTEIN"/>
    <property type="match status" value="1"/>
</dbReference>
<dbReference type="InterPro" id="IPR032675">
    <property type="entry name" value="LRR_dom_sf"/>
</dbReference>
<dbReference type="SMART" id="SM00369">
    <property type="entry name" value="LRR_TYP"/>
    <property type="match status" value="12"/>
</dbReference>
<accession>A0ABR0ZN77</accession>
<keyword evidence="4" id="KW-0472">Membrane</keyword>
<dbReference type="Gene3D" id="3.80.10.10">
    <property type="entry name" value="Ribonuclease Inhibitor"/>
    <property type="match status" value="4"/>
</dbReference>
<dbReference type="SUPFAM" id="SSF52075">
    <property type="entry name" value="Outer arm dynein light chain 1"/>
    <property type="match status" value="1"/>
</dbReference>
<keyword evidence="1" id="KW-0433">Leucine-rich repeat</keyword>
<evidence type="ECO:0000256" key="3">
    <source>
        <dbReference type="ARBA" id="ARBA00022737"/>
    </source>
</evidence>
<dbReference type="InterPro" id="IPR001611">
    <property type="entry name" value="Leu-rich_rpt"/>
</dbReference>
<keyword evidence="6" id="KW-1185">Reference proteome</keyword>
<dbReference type="PANTHER" id="PTHR24373:SF275">
    <property type="entry name" value="TIR DOMAIN-CONTAINING PROTEIN"/>
    <property type="match status" value="1"/>
</dbReference>
<keyword evidence="3" id="KW-0677">Repeat</keyword>
<dbReference type="PROSITE" id="PS51450">
    <property type="entry name" value="LRR"/>
    <property type="match status" value="6"/>
</dbReference>
<dbReference type="EMBL" id="JAHFZB010000008">
    <property type="protein sequence ID" value="KAK6486273.1"/>
    <property type="molecule type" value="Genomic_DNA"/>
</dbReference>
<keyword evidence="4" id="KW-1133">Transmembrane helix</keyword>
<evidence type="ECO:0000256" key="4">
    <source>
        <dbReference type="SAM" id="Phobius"/>
    </source>
</evidence>
<dbReference type="Pfam" id="PF00560">
    <property type="entry name" value="LRR_1"/>
    <property type="match status" value="1"/>
</dbReference>
<comment type="caution">
    <text evidence="5">The sequence shown here is derived from an EMBL/GenBank/DDBJ whole genome shotgun (WGS) entry which is preliminary data.</text>
</comment>
<sequence>MCLKLSLRSLENKQHWHSQHYSSGKQGNRTSASAMAVYLLLLLMAVSEVEATFRPRQLSPCRVVEMDVYCNNMNLKQIPLELPPGFHKLDLSENLLQNITLELLPFKDSVQQLDLHSNKIQFIQPGLFQHMDNLEVLDISRNFLDVFAQSKTEIGPLPSIKTLDLSGNNLYTGMTVYFLHDAPALRNLSLSGNSITKIETDTFSGSLALSSIDLHNNVVLEIEDGAFESLQNLSELNLSMNSITCITDFNLSQLKLLNLSKNSIESFHTAELDKEYDLLYLDLSENKLLYFPELPKRNRLMYLDLSRNIIQGVITGADENDYISYGWFKATNQPLNRTLLDNGVPFTNLSSLLYLDMSYNEIKSIPVEFFSSTGSLEFLNLSNNCLESFTSSSSSSLNSLDTLDLNFNALRNLSFAENTLRALKQLYLKGNNLQILAPDTFTNLHSIKVIDLQENHMSVCGWYPRLSNWGSTVQETDCVSFIGIPTLRYLYLSSNAIRSLPQYAFRQTPLLLLDLSKNPGIEVNSKAFSGLESSLMYLSLNGNNLPALNPDLSLLTSLKNLNLSGNLLTGLPPWSKDSSLEVLDLQNNVLISLQYNVVLVLEKTLKTLYLAGNRLSCCSNPRFLHMVQKSVIDIPDIDSVTCQYVKNSEYTEISILRVAQDECDQQDVRSISIIITITTALALAVVLVVLSKYCHQRRLRPEGSYKA</sequence>
<protein>
    <submittedName>
        <fullName evidence="5">Transforming growth factor beta activator LRRC32-like isoform X1</fullName>
    </submittedName>
</protein>
<dbReference type="Proteomes" id="UP001369086">
    <property type="component" value="Unassembled WGS sequence"/>
</dbReference>
<keyword evidence="4" id="KW-0812">Transmembrane</keyword>
<evidence type="ECO:0000313" key="6">
    <source>
        <dbReference type="Proteomes" id="UP001369086"/>
    </source>
</evidence>
<organism evidence="5 6">
    <name type="scientific">Huso huso</name>
    <name type="common">Beluga</name>
    <name type="synonym">Acipenser huso</name>
    <dbReference type="NCBI Taxonomy" id="61971"/>
    <lineage>
        <taxon>Eukaryota</taxon>
        <taxon>Metazoa</taxon>
        <taxon>Chordata</taxon>
        <taxon>Craniata</taxon>
        <taxon>Vertebrata</taxon>
        <taxon>Euteleostomi</taxon>
        <taxon>Actinopterygii</taxon>
        <taxon>Chondrostei</taxon>
        <taxon>Acipenseriformes</taxon>
        <taxon>Acipenseridae</taxon>
        <taxon>Huso</taxon>
    </lineage>
</organism>
<evidence type="ECO:0000313" key="5">
    <source>
        <dbReference type="EMBL" id="KAK6486273.1"/>
    </source>
</evidence>
<reference evidence="5 6" key="1">
    <citation type="submission" date="2021-05" db="EMBL/GenBank/DDBJ databases">
        <authorList>
            <person name="Zahm M."/>
            <person name="Klopp C."/>
            <person name="Cabau C."/>
            <person name="Kuhl H."/>
            <person name="Suciu R."/>
            <person name="Ciorpac M."/>
            <person name="Holostenco D."/>
            <person name="Gessner J."/>
            <person name="Wuertz S."/>
            <person name="Hohne C."/>
            <person name="Stock M."/>
            <person name="Gislard M."/>
            <person name="Lluch J."/>
            <person name="Milhes M."/>
            <person name="Lampietro C."/>
            <person name="Lopez Roques C."/>
            <person name="Donnadieu C."/>
            <person name="Du K."/>
            <person name="Schartl M."/>
            <person name="Guiguen Y."/>
        </authorList>
    </citation>
    <scope>NUCLEOTIDE SEQUENCE [LARGE SCALE GENOMIC DNA]</scope>
    <source>
        <strain evidence="5">Hh-F2</strain>
        <tissue evidence="5">Blood</tissue>
    </source>
</reference>
<dbReference type="SMART" id="SM00364">
    <property type="entry name" value="LRR_BAC"/>
    <property type="match status" value="6"/>
</dbReference>
<evidence type="ECO:0000256" key="2">
    <source>
        <dbReference type="ARBA" id="ARBA00022729"/>
    </source>
</evidence>
<proteinExistence type="predicted"/>